<proteinExistence type="inferred from homology"/>
<evidence type="ECO:0000256" key="4">
    <source>
        <dbReference type="ARBA" id="ARBA00023136"/>
    </source>
</evidence>
<dbReference type="InterPro" id="IPR052337">
    <property type="entry name" value="SAT4-like"/>
</dbReference>
<dbReference type="EMBL" id="JAULSO010000002">
    <property type="protein sequence ID" value="KAK3690435.1"/>
    <property type="molecule type" value="Genomic_DNA"/>
</dbReference>
<comment type="caution">
    <text evidence="8">The sequence shown here is derived from an EMBL/GenBank/DDBJ whole genome shotgun (WGS) entry which is preliminary data.</text>
</comment>
<comment type="similarity">
    <text evidence="5">Belongs to the SAT4 family.</text>
</comment>
<feature type="domain" description="Rhodopsin" evidence="7">
    <location>
        <begin position="27"/>
        <end position="201"/>
    </location>
</feature>
<evidence type="ECO:0000259" key="7">
    <source>
        <dbReference type="Pfam" id="PF20684"/>
    </source>
</evidence>
<comment type="subcellular location">
    <subcellularLocation>
        <location evidence="1">Membrane</location>
        <topology evidence="1">Multi-pass membrane protein</topology>
    </subcellularLocation>
</comment>
<protein>
    <recommendedName>
        <fullName evidence="7">Rhodopsin domain-containing protein</fullName>
    </recommendedName>
</protein>
<feature type="transmembrane region" description="Helical" evidence="6">
    <location>
        <begin position="141"/>
        <end position="167"/>
    </location>
</feature>
<keyword evidence="9" id="KW-1185">Reference proteome</keyword>
<dbReference type="Pfam" id="PF20684">
    <property type="entry name" value="Fung_rhodopsin"/>
    <property type="match status" value="1"/>
</dbReference>
<name>A0AAE1CEH3_9PEZI</name>
<keyword evidence="4 6" id="KW-0472">Membrane</keyword>
<dbReference type="PANTHER" id="PTHR33048">
    <property type="entry name" value="PTH11-LIKE INTEGRAL MEMBRANE PROTEIN (AFU_ORTHOLOGUE AFUA_5G11245)"/>
    <property type="match status" value="1"/>
</dbReference>
<sequence length="227" mass="24264">MSTVSLTGFFAAITASVVLPALFVGIRLLNNYGLRKRFLADDWFSILGLVFLVVVGVLYSEMRMTVATGFIASFGAYFAKVPILILYLRLFGVYTWLRNACYVLLIVPLFFLAGSASYGAALCSPDNKVMDMTFLVGCMRSGLGVCVWNAAVSLAADVVIFVLPLPVIFTLTVPRKKKIGLVIIFLVGILGVTASAIALYFKAISLAGNGTATTNVGEMLGPGIKGH</sequence>
<feature type="transmembrane region" description="Helical" evidence="6">
    <location>
        <begin position="66"/>
        <end position="88"/>
    </location>
</feature>
<evidence type="ECO:0000256" key="6">
    <source>
        <dbReference type="SAM" id="Phobius"/>
    </source>
</evidence>
<keyword evidence="2 6" id="KW-0812">Transmembrane</keyword>
<dbReference type="PANTHER" id="PTHR33048:SF146">
    <property type="entry name" value="INTEGRAL MEMBRANE PROTEIN"/>
    <property type="match status" value="1"/>
</dbReference>
<evidence type="ECO:0000313" key="8">
    <source>
        <dbReference type="EMBL" id="KAK3690435.1"/>
    </source>
</evidence>
<feature type="transmembrane region" description="Helical" evidence="6">
    <location>
        <begin position="179"/>
        <end position="201"/>
    </location>
</feature>
<evidence type="ECO:0000256" key="3">
    <source>
        <dbReference type="ARBA" id="ARBA00022989"/>
    </source>
</evidence>
<evidence type="ECO:0000313" key="9">
    <source>
        <dbReference type="Proteomes" id="UP001270362"/>
    </source>
</evidence>
<feature type="transmembrane region" description="Helical" evidence="6">
    <location>
        <begin position="38"/>
        <end position="60"/>
    </location>
</feature>
<evidence type="ECO:0000256" key="5">
    <source>
        <dbReference type="ARBA" id="ARBA00038359"/>
    </source>
</evidence>
<reference evidence="8" key="1">
    <citation type="journal article" date="2023" name="Mol. Phylogenet. Evol.">
        <title>Genome-scale phylogeny and comparative genomics of the fungal order Sordariales.</title>
        <authorList>
            <person name="Hensen N."/>
            <person name="Bonometti L."/>
            <person name="Westerberg I."/>
            <person name="Brannstrom I.O."/>
            <person name="Guillou S."/>
            <person name="Cros-Aarteil S."/>
            <person name="Calhoun S."/>
            <person name="Haridas S."/>
            <person name="Kuo A."/>
            <person name="Mondo S."/>
            <person name="Pangilinan J."/>
            <person name="Riley R."/>
            <person name="LaButti K."/>
            <person name="Andreopoulos B."/>
            <person name="Lipzen A."/>
            <person name="Chen C."/>
            <person name="Yan M."/>
            <person name="Daum C."/>
            <person name="Ng V."/>
            <person name="Clum A."/>
            <person name="Steindorff A."/>
            <person name="Ohm R.A."/>
            <person name="Martin F."/>
            <person name="Silar P."/>
            <person name="Natvig D.O."/>
            <person name="Lalanne C."/>
            <person name="Gautier V."/>
            <person name="Ament-Velasquez S.L."/>
            <person name="Kruys A."/>
            <person name="Hutchinson M.I."/>
            <person name="Powell A.J."/>
            <person name="Barry K."/>
            <person name="Miller A.N."/>
            <person name="Grigoriev I.V."/>
            <person name="Debuchy R."/>
            <person name="Gladieux P."/>
            <person name="Hiltunen Thoren M."/>
            <person name="Johannesson H."/>
        </authorList>
    </citation>
    <scope>NUCLEOTIDE SEQUENCE</scope>
    <source>
        <strain evidence="8">CBS 314.62</strain>
    </source>
</reference>
<dbReference type="GO" id="GO:0016020">
    <property type="term" value="C:membrane"/>
    <property type="evidence" value="ECO:0007669"/>
    <property type="project" value="UniProtKB-SubCell"/>
</dbReference>
<dbReference type="Proteomes" id="UP001270362">
    <property type="component" value="Unassembled WGS sequence"/>
</dbReference>
<reference evidence="8" key="2">
    <citation type="submission" date="2023-06" db="EMBL/GenBank/DDBJ databases">
        <authorList>
            <consortium name="Lawrence Berkeley National Laboratory"/>
            <person name="Haridas S."/>
            <person name="Hensen N."/>
            <person name="Bonometti L."/>
            <person name="Westerberg I."/>
            <person name="Brannstrom I.O."/>
            <person name="Guillou S."/>
            <person name="Cros-Aarteil S."/>
            <person name="Calhoun S."/>
            <person name="Kuo A."/>
            <person name="Mondo S."/>
            <person name="Pangilinan J."/>
            <person name="Riley R."/>
            <person name="Labutti K."/>
            <person name="Andreopoulos B."/>
            <person name="Lipzen A."/>
            <person name="Chen C."/>
            <person name="Yanf M."/>
            <person name="Daum C."/>
            <person name="Ng V."/>
            <person name="Clum A."/>
            <person name="Steindorff A."/>
            <person name="Ohm R."/>
            <person name="Martin F."/>
            <person name="Silar P."/>
            <person name="Natvig D."/>
            <person name="Lalanne C."/>
            <person name="Gautier V."/>
            <person name="Ament-Velasquez S.L."/>
            <person name="Kruys A."/>
            <person name="Hutchinson M.I."/>
            <person name="Powell A.J."/>
            <person name="Barry K."/>
            <person name="Miller A.N."/>
            <person name="Grigoriev I.V."/>
            <person name="Debuchy R."/>
            <person name="Gladieux P."/>
            <person name="Thoren M.H."/>
            <person name="Johannesson H."/>
        </authorList>
    </citation>
    <scope>NUCLEOTIDE SEQUENCE</scope>
    <source>
        <strain evidence="8">CBS 314.62</strain>
    </source>
</reference>
<accession>A0AAE1CEH3</accession>
<evidence type="ECO:0000256" key="1">
    <source>
        <dbReference type="ARBA" id="ARBA00004141"/>
    </source>
</evidence>
<feature type="transmembrane region" description="Helical" evidence="6">
    <location>
        <begin position="100"/>
        <end position="121"/>
    </location>
</feature>
<organism evidence="8 9">
    <name type="scientific">Podospora appendiculata</name>
    <dbReference type="NCBI Taxonomy" id="314037"/>
    <lineage>
        <taxon>Eukaryota</taxon>
        <taxon>Fungi</taxon>
        <taxon>Dikarya</taxon>
        <taxon>Ascomycota</taxon>
        <taxon>Pezizomycotina</taxon>
        <taxon>Sordariomycetes</taxon>
        <taxon>Sordariomycetidae</taxon>
        <taxon>Sordariales</taxon>
        <taxon>Podosporaceae</taxon>
        <taxon>Podospora</taxon>
    </lineage>
</organism>
<gene>
    <name evidence="8" type="ORF">B0T22DRAFT_537094</name>
</gene>
<feature type="transmembrane region" description="Helical" evidence="6">
    <location>
        <begin position="6"/>
        <end position="26"/>
    </location>
</feature>
<dbReference type="AlphaFoldDB" id="A0AAE1CEH3"/>
<evidence type="ECO:0000256" key="2">
    <source>
        <dbReference type="ARBA" id="ARBA00022692"/>
    </source>
</evidence>
<keyword evidence="3 6" id="KW-1133">Transmembrane helix</keyword>
<dbReference type="InterPro" id="IPR049326">
    <property type="entry name" value="Rhodopsin_dom_fungi"/>
</dbReference>